<dbReference type="RefSeq" id="WP_050069785.1">
    <property type="nucleotide sequence ID" value="NZ_CABKTM010000043.1"/>
</dbReference>
<proteinExistence type="predicted"/>
<gene>
    <name evidence="1" type="ORF">NSA23_02570</name>
</gene>
<dbReference type="InterPro" id="IPR048108">
    <property type="entry name" value="CBO2463_dom"/>
</dbReference>
<evidence type="ECO:0000313" key="1">
    <source>
        <dbReference type="EMBL" id="MCR2042995.1"/>
    </source>
</evidence>
<reference evidence="1" key="1">
    <citation type="submission" date="2022-07" db="EMBL/GenBank/DDBJ databases">
        <title>Enhanced cultured diversity of the mouse gut microbiota enables custom-made synthetic communities.</title>
        <authorList>
            <person name="Afrizal A."/>
        </authorList>
    </citation>
    <scope>NUCLEOTIDE SEQUENCE</scope>
    <source>
        <strain evidence="1">DSM 29482</strain>
    </source>
</reference>
<name>A0A9X2MFC9_9FIRM</name>
<comment type="caution">
    <text evidence="1">The sequence shown here is derived from an EMBL/GenBank/DDBJ whole genome shotgun (WGS) entry which is preliminary data.</text>
</comment>
<dbReference type="OrthoDB" id="3233899at2"/>
<dbReference type="AlphaFoldDB" id="A0A9X2MFC9"/>
<dbReference type="EMBL" id="JANJZL010000001">
    <property type="protein sequence ID" value="MCR2042995.1"/>
    <property type="molecule type" value="Genomic_DNA"/>
</dbReference>
<evidence type="ECO:0000313" key="2">
    <source>
        <dbReference type="Proteomes" id="UP001142078"/>
    </source>
</evidence>
<protein>
    <submittedName>
        <fullName evidence="1">Uncharacterized protein</fullName>
    </submittedName>
</protein>
<dbReference type="Proteomes" id="UP001142078">
    <property type="component" value="Unassembled WGS sequence"/>
</dbReference>
<sequence>MKEESFINQNYFQGKITDISDGGVKIEFFGRLGSIRIPKRMLISKEEPKIGSEVGFMMTYPEVLE</sequence>
<accession>A0A9X2MFC9</accession>
<organism evidence="1 2">
    <name type="scientific">Anaerosalibacter massiliensis</name>
    <dbReference type="NCBI Taxonomy" id="1347392"/>
    <lineage>
        <taxon>Bacteria</taxon>
        <taxon>Bacillati</taxon>
        <taxon>Bacillota</taxon>
        <taxon>Tissierellia</taxon>
        <taxon>Tissierellales</taxon>
        <taxon>Sporanaerobacteraceae</taxon>
        <taxon>Anaerosalibacter</taxon>
    </lineage>
</organism>
<keyword evidence="2" id="KW-1185">Reference proteome</keyword>
<dbReference type="NCBIfam" id="NF041553">
    <property type="entry name" value="CBO2463_dom"/>
    <property type="match status" value="1"/>
</dbReference>